<accession>A0A9W9GA84</accession>
<feature type="compositionally biased region" description="Basic and acidic residues" evidence="1">
    <location>
        <begin position="252"/>
        <end position="265"/>
    </location>
</feature>
<evidence type="ECO:0000313" key="2">
    <source>
        <dbReference type="EMBL" id="KAJ5114936.1"/>
    </source>
</evidence>
<reference evidence="2" key="1">
    <citation type="submission" date="2022-11" db="EMBL/GenBank/DDBJ databases">
        <authorList>
            <person name="Petersen C."/>
        </authorList>
    </citation>
    <scope>NUCLEOTIDE SEQUENCE</scope>
    <source>
        <strain evidence="2">IBT 34128</strain>
    </source>
</reference>
<reference evidence="2" key="2">
    <citation type="journal article" date="2023" name="IMA Fungus">
        <title>Comparative genomic study of the Penicillium genus elucidates a diverse pangenome and 15 lateral gene transfer events.</title>
        <authorList>
            <person name="Petersen C."/>
            <person name="Sorensen T."/>
            <person name="Nielsen M.R."/>
            <person name="Sondergaard T.E."/>
            <person name="Sorensen J.L."/>
            <person name="Fitzpatrick D.A."/>
            <person name="Frisvad J.C."/>
            <person name="Nielsen K.L."/>
        </authorList>
    </citation>
    <scope>NUCLEOTIDE SEQUENCE</scope>
    <source>
        <strain evidence="2">IBT 34128</strain>
    </source>
</reference>
<dbReference type="GeneID" id="81390446"/>
<proteinExistence type="predicted"/>
<protein>
    <submittedName>
        <fullName evidence="2">Uncharacterized protein</fullName>
    </submittedName>
</protein>
<comment type="caution">
    <text evidence="2">The sequence shown here is derived from an EMBL/GenBank/DDBJ whole genome shotgun (WGS) entry which is preliminary data.</text>
</comment>
<feature type="region of interest" description="Disordered" evidence="1">
    <location>
        <begin position="1"/>
        <end position="40"/>
    </location>
</feature>
<feature type="compositionally biased region" description="Low complexity" evidence="1">
    <location>
        <begin position="65"/>
        <end position="77"/>
    </location>
</feature>
<dbReference type="OrthoDB" id="4225223at2759"/>
<feature type="compositionally biased region" description="Polar residues" evidence="1">
    <location>
        <begin position="78"/>
        <end position="89"/>
    </location>
</feature>
<gene>
    <name evidence="2" type="ORF">NUU61_000695</name>
</gene>
<evidence type="ECO:0000256" key="1">
    <source>
        <dbReference type="SAM" id="MobiDB-lite"/>
    </source>
</evidence>
<feature type="region of interest" description="Disordered" evidence="1">
    <location>
        <begin position="318"/>
        <end position="393"/>
    </location>
</feature>
<evidence type="ECO:0000313" key="3">
    <source>
        <dbReference type="Proteomes" id="UP001141434"/>
    </source>
</evidence>
<dbReference type="EMBL" id="JAPMSZ010000001">
    <property type="protein sequence ID" value="KAJ5114936.1"/>
    <property type="molecule type" value="Genomic_DNA"/>
</dbReference>
<feature type="region of interest" description="Disordered" evidence="1">
    <location>
        <begin position="191"/>
        <end position="214"/>
    </location>
</feature>
<feature type="region of interest" description="Disordered" evidence="1">
    <location>
        <begin position="59"/>
        <end position="168"/>
    </location>
</feature>
<dbReference type="AlphaFoldDB" id="A0A9W9GA84"/>
<organism evidence="2 3">
    <name type="scientific">Penicillium alfredii</name>
    <dbReference type="NCBI Taxonomy" id="1506179"/>
    <lineage>
        <taxon>Eukaryota</taxon>
        <taxon>Fungi</taxon>
        <taxon>Dikarya</taxon>
        <taxon>Ascomycota</taxon>
        <taxon>Pezizomycotina</taxon>
        <taxon>Eurotiomycetes</taxon>
        <taxon>Eurotiomycetidae</taxon>
        <taxon>Eurotiales</taxon>
        <taxon>Aspergillaceae</taxon>
        <taxon>Penicillium</taxon>
    </lineage>
</organism>
<sequence length="460" mass="50370">MLSPTYPYATRMPPPVRPSRSLEGLEQVIPPKMPLSPTRSELFLNKPLPAKPLPEAPIECSAIWSDSSDSDSTVDTVGSPSEPRNSTESYPIFVSSGSDDFGDLVDPPAPSADPVHLGSAPLSPQRFIPAPDPHPDSLDSRRSSIIISRTSTSDPPYAGPSPYTPHRAGANHYFREKKWDFFPELATPSALQASGRVSPGIQPGNRRKKDGRLNLPALDFSKGRSRWHSLDRAGLGLVHVRDSVKTYVLRTLSRDSPETKPKESPRPATAPINPTDPQSPTSFTGGSERLHNGWATQNSSVGVNAQLRVLSVATEPTAGDYYNSPRTIPSHRPKQLAVPMSPYQKYGSSIWETPKKSKKRSVRFPKYSKSAPASGPSSPQSYTNATPPLSSPLKMQFQQNTREAVRALQDGTSHVLVALDGAKKKIIDCKEDRRREQLKSQIKVVGPTDPHNCKPDDPWF</sequence>
<feature type="compositionally biased region" description="Low complexity" evidence="1">
    <location>
        <begin position="143"/>
        <end position="156"/>
    </location>
</feature>
<feature type="compositionally biased region" description="Polar residues" evidence="1">
    <location>
        <begin position="275"/>
        <end position="285"/>
    </location>
</feature>
<dbReference type="Proteomes" id="UP001141434">
    <property type="component" value="Unassembled WGS sequence"/>
</dbReference>
<dbReference type="RefSeq" id="XP_056516128.1">
    <property type="nucleotide sequence ID" value="XM_056651278.1"/>
</dbReference>
<feature type="region of interest" description="Disordered" evidence="1">
    <location>
        <begin position="251"/>
        <end position="297"/>
    </location>
</feature>
<name>A0A9W9GA84_9EURO</name>
<feature type="compositionally biased region" description="Basic and acidic residues" evidence="1">
    <location>
        <begin position="133"/>
        <end position="142"/>
    </location>
</feature>
<keyword evidence="3" id="KW-1185">Reference proteome</keyword>
<feature type="compositionally biased region" description="Low complexity" evidence="1">
    <location>
        <begin position="365"/>
        <end position="382"/>
    </location>
</feature>